<reference evidence="1" key="1">
    <citation type="submission" date="2024-07" db="EMBL/GenBank/DDBJ databases">
        <title>Metagenome and Metagenome-Assembled Genomes of Archaea from a hot spring from the geothermal field of Los Azufres, Mexico.</title>
        <authorList>
            <person name="Marin-Paredes R."/>
            <person name="Martinez-Romero E."/>
            <person name="Servin-Garciduenas L.E."/>
        </authorList>
    </citation>
    <scope>NUCLEOTIDE SEQUENCE</scope>
</reference>
<protein>
    <submittedName>
        <fullName evidence="1">S8 family serine peptidase</fullName>
    </submittedName>
</protein>
<dbReference type="EMBL" id="JZWT02000002">
    <property type="protein sequence ID" value="MFB6489852.1"/>
    <property type="molecule type" value="Genomic_DNA"/>
</dbReference>
<comment type="caution">
    <text evidence="1">The sequence shown here is derived from an EMBL/GenBank/DDBJ whole genome shotgun (WGS) entry which is preliminary data.</text>
</comment>
<organism evidence="1 2">
    <name type="scientific">Thermoproteus sp. AZ2</name>
    <dbReference type="NCBI Taxonomy" id="1609232"/>
    <lineage>
        <taxon>Archaea</taxon>
        <taxon>Thermoproteota</taxon>
        <taxon>Thermoprotei</taxon>
        <taxon>Thermoproteales</taxon>
        <taxon>Thermoproteaceae</taxon>
        <taxon>Thermoproteus</taxon>
    </lineage>
</organism>
<accession>A0ACC6UYH2</accession>
<gene>
    <name evidence="1" type="ORF">TU35_001170</name>
</gene>
<name>A0ACC6UYH2_9CREN</name>
<evidence type="ECO:0000313" key="1">
    <source>
        <dbReference type="EMBL" id="MFB6489852.1"/>
    </source>
</evidence>
<dbReference type="Proteomes" id="UP000033636">
    <property type="component" value="Unassembled WGS sequence"/>
</dbReference>
<sequence>MLVLAALVAAQPLYITCEQAVGPMPSNTPSHLIIWLWLNNSTSLNNLLYNQYYNPSSYLYHKFITPQQFAQWYSPPAYVFNYIKAVVNSSGLSLGYIFPMAVEASGNASAVDAALFALSTAPANVSAWIIAGECVPLGYFTAQSKPLFKPLYVKIPLNSTLELAGPNTTYIGGRPAQIILPHGIEVWLPAGLQWIYDELPLFGRGLVGQGVTIGIVDAFGDVNFTLANSLVYSDTAANDLALFDRLFGLPNPPSFRVVYPLGTPILTPYNLGDSIGWSYETALDIEYAHTMAPGANIVLAVSPDAGDDLFLAVEYLTANKMADFISLSWGAFEDMYLAPPPTPQLLYAYDEVFKQAAAEGIGVFAASGDSGAFDIYWQYFGLPIEPSVLYPASDPWVTGVGGTTLHAYIADGQVARIESAWNWNARYMWGSGGGYSLIFAETPGQALANIAYERPVVLEPTLSALYNTTWLFWTVGHRGVPDIAADADPYTGVLLVVNGSLSPYLWGGTSLATPLSAGMAAVIQSGLGQRLGDLAPNLYLLYSREYAEFYSWGTTYPASAFTSGVPGGLFATQGGQNGLYNVIMGEWNPVDGLGQINVFGLYNLLFNSQ</sequence>
<proteinExistence type="predicted"/>
<evidence type="ECO:0000313" key="2">
    <source>
        <dbReference type="Proteomes" id="UP000033636"/>
    </source>
</evidence>